<dbReference type="EMBL" id="FNUL01000012">
    <property type="protein sequence ID" value="SEF89487.1"/>
    <property type="molecule type" value="Genomic_DNA"/>
</dbReference>
<proteinExistence type="predicted"/>
<sequence>MAENLIACICEGSAERAIINKLLDEERLIFSRSELLDKEILKCRNAREFEDKYLGKNFNNKITVYRILDSRRENFNLRAAYRNKIDVINIITAPEIEMLIIINENKFSNFSKYKSSTKPSDYCKQQLRIPNVKSTRFVTEYFQNTEVLISAIKNYKTLSRIPKNEKCLADLLK</sequence>
<reference evidence="1 2" key="1">
    <citation type="submission" date="2016-10" db="EMBL/GenBank/DDBJ databases">
        <authorList>
            <person name="de Groot N.N."/>
        </authorList>
    </citation>
    <scope>NUCLEOTIDE SEQUENCE [LARGE SCALE GENOMIC DNA]</scope>
    <source>
        <strain evidence="1 2">D15d</strain>
    </source>
</reference>
<organism evidence="1 2">
    <name type="scientific">Lachnospira multipara</name>
    <dbReference type="NCBI Taxonomy" id="28051"/>
    <lineage>
        <taxon>Bacteria</taxon>
        <taxon>Bacillati</taxon>
        <taxon>Bacillota</taxon>
        <taxon>Clostridia</taxon>
        <taxon>Lachnospirales</taxon>
        <taxon>Lachnospiraceae</taxon>
        <taxon>Lachnospira</taxon>
    </lineage>
</organism>
<evidence type="ECO:0000313" key="2">
    <source>
        <dbReference type="Proteomes" id="UP000236726"/>
    </source>
</evidence>
<accession>A0A1H5VSI4</accession>
<protein>
    <submittedName>
        <fullName evidence="1">Uncharacterized protein</fullName>
    </submittedName>
</protein>
<dbReference type="AlphaFoldDB" id="A0A1H5VSI4"/>
<evidence type="ECO:0000313" key="1">
    <source>
        <dbReference type="EMBL" id="SEF89487.1"/>
    </source>
</evidence>
<dbReference type="Proteomes" id="UP000236726">
    <property type="component" value="Unassembled WGS sequence"/>
</dbReference>
<dbReference type="RefSeq" id="WP_103953096.1">
    <property type="nucleotide sequence ID" value="NZ_FNUL01000012.1"/>
</dbReference>
<keyword evidence="2" id="KW-1185">Reference proteome</keyword>
<gene>
    <name evidence="1" type="ORF">SAMN05216537_11231</name>
</gene>
<name>A0A1H5VSI4_9FIRM</name>